<accession>A0A1I8PZS1</accession>
<dbReference type="SUPFAM" id="SSF63451">
    <property type="entry name" value="LEM domain"/>
    <property type="match status" value="1"/>
</dbReference>
<name>A0A1I8PZS1_STOCA</name>
<keyword evidence="2" id="KW-0472">Membrane</keyword>
<evidence type="ECO:0000256" key="2">
    <source>
        <dbReference type="SAM" id="Phobius"/>
    </source>
</evidence>
<dbReference type="PROSITE" id="PS50954">
    <property type="entry name" value="LEM"/>
    <property type="match status" value="1"/>
</dbReference>
<feature type="compositionally biased region" description="Low complexity" evidence="1">
    <location>
        <begin position="131"/>
        <end position="150"/>
    </location>
</feature>
<evidence type="ECO:0000313" key="4">
    <source>
        <dbReference type="EnsemblMetazoa" id="SCAU012528-PA"/>
    </source>
</evidence>
<sequence length="423" mass="47067">MAALESLSNKELRQKCIEYGMPNVPVTDSSRKILIRRLEAAMSGKPATPNKTNRRETMHVSKPSQMASSAKIDNAAVNINNNTTAASKPTAANRPSRRTIAATTERHVTTTTTVSEPEYSDVSPDRGDEFPMMLPPKTKTPEKPTLYPKLPTKEPSPKPQVLSKTGVVTTSYVKESNINKTYAAPEDDIDSTEEDILEPVKKTLSNPPVYTSSYVPLSESKVSTTGPLSATLSSSTRYSALGSSYVQNKPSTNFTTSNTRQSYEAPTRSSYQPRVTKQYVTDTYNVEDDEDEEEDEDEEDEVVLVEDSPVGKDIQTPFLSQFARNLETLKATPIRHSVGPTRITPPKLSGSALRNREAAYTRRTVAGTGHIAPRRSYKAEQDESPFRQFIMALEEKYHLKQTFIIISIFIMAIFIYVFFIQSV</sequence>
<dbReference type="Proteomes" id="UP000095300">
    <property type="component" value="Unassembled WGS sequence"/>
</dbReference>
<evidence type="ECO:0000313" key="5">
    <source>
        <dbReference type="Proteomes" id="UP000095300"/>
    </source>
</evidence>
<keyword evidence="2" id="KW-1133">Transmembrane helix</keyword>
<dbReference type="OrthoDB" id="8068829at2759"/>
<gene>
    <name evidence="4" type="primary">106081876</name>
</gene>
<protein>
    <recommendedName>
        <fullName evidence="3">LEM domain-containing protein</fullName>
    </recommendedName>
</protein>
<dbReference type="InterPro" id="IPR003887">
    <property type="entry name" value="LEM_dom"/>
</dbReference>
<dbReference type="AlphaFoldDB" id="A0A1I8PZS1"/>
<feature type="region of interest" description="Disordered" evidence="1">
    <location>
        <begin position="107"/>
        <end position="163"/>
    </location>
</feature>
<feature type="domain" description="LEM" evidence="3">
    <location>
        <begin position="1"/>
        <end position="45"/>
    </location>
</feature>
<dbReference type="SMART" id="SM00540">
    <property type="entry name" value="LEM"/>
    <property type="match status" value="1"/>
</dbReference>
<dbReference type="Gene3D" id="1.10.720.40">
    <property type="match status" value="1"/>
</dbReference>
<feature type="region of interest" description="Disordered" evidence="1">
    <location>
        <begin position="251"/>
        <end position="273"/>
    </location>
</feature>
<keyword evidence="2" id="KW-0812">Transmembrane</keyword>
<evidence type="ECO:0000256" key="1">
    <source>
        <dbReference type="SAM" id="MobiDB-lite"/>
    </source>
</evidence>
<dbReference type="KEGG" id="scac:106081876"/>
<dbReference type="Pfam" id="PF03020">
    <property type="entry name" value="LEM"/>
    <property type="match status" value="1"/>
</dbReference>
<feature type="transmembrane region" description="Helical" evidence="2">
    <location>
        <begin position="402"/>
        <end position="420"/>
    </location>
</feature>
<dbReference type="EnsemblMetazoa" id="SCAU012528-RA">
    <property type="protein sequence ID" value="SCAU012528-PA"/>
    <property type="gene ID" value="SCAU012528"/>
</dbReference>
<dbReference type="CDD" id="cd12934">
    <property type="entry name" value="LEM"/>
    <property type="match status" value="1"/>
</dbReference>
<evidence type="ECO:0000259" key="3">
    <source>
        <dbReference type="PROSITE" id="PS50954"/>
    </source>
</evidence>
<proteinExistence type="predicted"/>
<organism evidence="4 5">
    <name type="scientific">Stomoxys calcitrans</name>
    <name type="common">Stable fly</name>
    <name type="synonym">Conops calcitrans</name>
    <dbReference type="NCBI Taxonomy" id="35570"/>
    <lineage>
        <taxon>Eukaryota</taxon>
        <taxon>Metazoa</taxon>
        <taxon>Ecdysozoa</taxon>
        <taxon>Arthropoda</taxon>
        <taxon>Hexapoda</taxon>
        <taxon>Insecta</taxon>
        <taxon>Pterygota</taxon>
        <taxon>Neoptera</taxon>
        <taxon>Endopterygota</taxon>
        <taxon>Diptera</taxon>
        <taxon>Brachycera</taxon>
        <taxon>Muscomorpha</taxon>
        <taxon>Muscoidea</taxon>
        <taxon>Muscidae</taxon>
        <taxon>Stomoxys</taxon>
    </lineage>
</organism>
<reference evidence="4" key="1">
    <citation type="submission" date="2020-05" db="UniProtKB">
        <authorList>
            <consortium name="EnsemblMetazoa"/>
        </authorList>
    </citation>
    <scope>IDENTIFICATION</scope>
    <source>
        <strain evidence="4">USDA</strain>
    </source>
</reference>
<dbReference type="STRING" id="35570.A0A1I8PZS1"/>
<feature type="region of interest" description="Disordered" evidence="1">
    <location>
        <begin position="43"/>
        <end position="69"/>
    </location>
</feature>
<dbReference type="InterPro" id="IPR011015">
    <property type="entry name" value="LEM/LEM-like_dom_sf"/>
</dbReference>
<keyword evidence="5" id="KW-1185">Reference proteome</keyword>
<dbReference type="VEuPathDB" id="VectorBase:SCAU012528"/>